<dbReference type="NCBIfam" id="TIGR00001">
    <property type="entry name" value="rpmI_bact"/>
    <property type="match status" value="1"/>
</dbReference>
<dbReference type="EMBL" id="DRTB01000007">
    <property type="protein sequence ID" value="HHE04441.1"/>
    <property type="molecule type" value="Genomic_DNA"/>
</dbReference>
<gene>
    <name evidence="7" type="ORF">ENL19_00080</name>
</gene>
<dbReference type="PRINTS" id="PR00064">
    <property type="entry name" value="RIBOSOMALL35"/>
</dbReference>
<protein>
    <recommendedName>
        <fullName evidence="4 5">50S ribosomal protein L35</fullName>
    </recommendedName>
</protein>
<evidence type="ECO:0000256" key="5">
    <source>
        <dbReference type="RuleBase" id="RU000568"/>
    </source>
</evidence>
<keyword evidence="2 5" id="KW-0689">Ribosomal protein</keyword>
<dbReference type="InterPro" id="IPR001706">
    <property type="entry name" value="Ribosomal_bL35"/>
</dbReference>
<feature type="region of interest" description="Disordered" evidence="6">
    <location>
        <begin position="1"/>
        <end position="22"/>
    </location>
</feature>
<reference evidence="7" key="1">
    <citation type="journal article" date="2020" name="mSystems">
        <title>Genome- and Community-Level Interaction Insights into Carbon Utilization and Element Cycling Functions of Hydrothermarchaeota in Hydrothermal Sediment.</title>
        <authorList>
            <person name="Zhou Z."/>
            <person name="Liu Y."/>
            <person name="Xu W."/>
            <person name="Pan J."/>
            <person name="Luo Z.H."/>
            <person name="Li M."/>
        </authorList>
    </citation>
    <scope>NUCLEOTIDE SEQUENCE [LARGE SCALE GENOMIC DNA]</scope>
    <source>
        <strain evidence="7">HyVt-74</strain>
    </source>
</reference>
<evidence type="ECO:0000256" key="1">
    <source>
        <dbReference type="ARBA" id="ARBA00006598"/>
    </source>
</evidence>
<evidence type="ECO:0000256" key="2">
    <source>
        <dbReference type="ARBA" id="ARBA00022980"/>
    </source>
</evidence>
<dbReference type="GO" id="GO:0005840">
    <property type="term" value="C:ribosome"/>
    <property type="evidence" value="ECO:0007669"/>
    <property type="project" value="UniProtKB-KW"/>
</dbReference>
<proteinExistence type="inferred from homology"/>
<dbReference type="Proteomes" id="UP000886110">
    <property type="component" value="Unassembled WGS sequence"/>
</dbReference>
<organism evidence="7">
    <name type="scientific">candidate division WOR-3 bacterium</name>
    <dbReference type="NCBI Taxonomy" id="2052148"/>
    <lineage>
        <taxon>Bacteria</taxon>
        <taxon>Bacteria division WOR-3</taxon>
    </lineage>
</organism>
<dbReference type="SUPFAM" id="SSF143034">
    <property type="entry name" value="L35p-like"/>
    <property type="match status" value="1"/>
</dbReference>
<dbReference type="AlphaFoldDB" id="A0A7C5DAC2"/>
<feature type="compositionally biased region" description="Basic and acidic residues" evidence="6">
    <location>
        <begin position="50"/>
        <end position="60"/>
    </location>
</feature>
<accession>A0A7C5DAC2</accession>
<evidence type="ECO:0000313" key="7">
    <source>
        <dbReference type="EMBL" id="HHE04441.1"/>
    </source>
</evidence>
<feature type="region of interest" description="Disordered" evidence="6">
    <location>
        <begin position="39"/>
        <end position="60"/>
    </location>
</feature>
<comment type="caution">
    <text evidence="7">The sequence shown here is derived from an EMBL/GenBank/DDBJ whole genome shotgun (WGS) entry which is preliminary data.</text>
</comment>
<dbReference type="Gene3D" id="4.10.410.60">
    <property type="match status" value="1"/>
</dbReference>
<dbReference type="InterPro" id="IPR037229">
    <property type="entry name" value="Ribosomal_bL35_sf"/>
</dbReference>
<sequence length="60" mass="7124">MKKIKLHSKGTIKKRFKKTGSGKVKRFRAYHRHKLFAKSSKRKRVLKKSTVLDKADEKRV</sequence>
<evidence type="ECO:0000256" key="6">
    <source>
        <dbReference type="SAM" id="MobiDB-lite"/>
    </source>
</evidence>
<dbReference type="GO" id="GO:0006412">
    <property type="term" value="P:translation"/>
    <property type="evidence" value="ECO:0007669"/>
    <property type="project" value="InterPro"/>
</dbReference>
<name>A0A7C5DAC2_UNCW3</name>
<evidence type="ECO:0000256" key="3">
    <source>
        <dbReference type="ARBA" id="ARBA00023274"/>
    </source>
</evidence>
<dbReference type="GO" id="GO:0003735">
    <property type="term" value="F:structural constituent of ribosome"/>
    <property type="evidence" value="ECO:0007669"/>
    <property type="project" value="InterPro"/>
</dbReference>
<evidence type="ECO:0000256" key="4">
    <source>
        <dbReference type="ARBA" id="ARBA00035486"/>
    </source>
</evidence>
<dbReference type="Pfam" id="PF01632">
    <property type="entry name" value="Ribosomal_L35p"/>
    <property type="match status" value="1"/>
</dbReference>
<keyword evidence="3 5" id="KW-0687">Ribonucleoprotein</keyword>
<dbReference type="InterPro" id="IPR021137">
    <property type="entry name" value="Ribosomal_bL35-like"/>
</dbReference>
<feature type="non-terminal residue" evidence="7">
    <location>
        <position position="60"/>
    </location>
</feature>
<dbReference type="GO" id="GO:1990904">
    <property type="term" value="C:ribonucleoprotein complex"/>
    <property type="evidence" value="ECO:0007669"/>
    <property type="project" value="UniProtKB-KW"/>
</dbReference>
<comment type="similarity">
    <text evidence="1 5">Belongs to the bacterial ribosomal protein bL35 family.</text>
</comment>